<sequence>ESRDSWLCSLTAHRLRASDEVVTRGILPFLRHETKLKQSISFHIYILLLTSRSKGNFLFFYLASISCVYKRSP</sequence>
<accession>J3LQE9</accession>
<dbReference type="EnsemblPlants" id="OB03G32750.1">
    <property type="protein sequence ID" value="OB03G32750.1"/>
    <property type="gene ID" value="OB03G32750"/>
</dbReference>
<keyword evidence="2" id="KW-1185">Reference proteome</keyword>
<protein>
    <submittedName>
        <fullName evidence="1">Uncharacterized protein</fullName>
    </submittedName>
</protein>
<dbReference type="AlphaFoldDB" id="J3LQE9"/>
<evidence type="ECO:0000313" key="2">
    <source>
        <dbReference type="Proteomes" id="UP000006038"/>
    </source>
</evidence>
<dbReference type="Gramene" id="OB03G32750.1">
    <property type="protein sequence ID" value="OB03G32750.1"/>
    <property type="gene ID" value="OB03G32750"/>
</dbReference>
<proteinExistence type="predicted"/>
<reference evidence="1" key="2">
    <citation type="submission" date="2013-04" db="UniProtKB">
        <authorList>
            <consortium name="EnsemblPlants"/>
        </authorList>
    </citation>
    <scope>IDENTIFICATION</scope>
</reference>
<evidence type="ECO:0000313" key="1">
    <source>
        <dbReference type="EnsemblPlants" id="OB03G32750.1"/>
    </source>
</evidence>
<dbReference type="Proteomes" id="UP000006038">
    <property type="component" value="Chromosome 3"/>
</dbReference>
<reference evidence="1" key="1">
    <citation type="journal article" date="2013" name="Nat. Commun.">
        <title>Whole-genome sequencing of Oryza brachyantha reveals mechanisms underlying Oryza genome evolution.</title>
        <authorList>
            <person name="Chen J."/>
            <person name="Huang Q."/>
            <person name="Gao D."/>
            <person name="Wang J."/>
            <person name="Lang Y."/>
            <person name="Liu T."/>
            <person name="Li B."/>
            <person name="Bai Z."/>
            <person name="Luis Goicoechea J."/>
            <person name="Liang C."/>
            <person name="Chen C."/>
            <person name="Zhang W."/>
            <person name="Sun S."/>
            <person name="Liao Y."/>
            <person name="Zhang X."/>
            <person name="Yang L."/>
            <person name="Song C."/>
            <person name="Wang M."/>
            <person name="Shi J."/>
            <person name="Liu G."/>
            <person name="Liu J."/>
            <person name="Zhou H."/>
            <person name="Zhou W."/>
            <person name="Yu Q."/>
            <person name="An N."/>
            <person name="Chen Y."/>
            <person name="Cai Q."/>
            <person name="Wang B."/>
            <person name="Liu B."/>
            <person name="Min J."/>
            <person name="Huang Y."/>
            <person name="Wu H."/>
            <person name="Li Z."/>
            <person name="Zhang Y."/>
            <person name="Yin Y."/>
            <person name="Song W."/>
            <person name="Jiang J."/>
            <person name="Jackson S.A."/>
            <person name="Wing R.A."/>
            <person name="Wang J."/>
            <person name="Chen M."/>
        </authorList>
    </citation>
    <scope>NUCLEOTIDE SEQUENCE [LARGE SCALE GENOMIC DNA]</scope>
    <source>
        <strain evidence="1">cv. IRGC 101232</strain>
    </source>
</reference>
<name>J3LQE9_ORYBR</name>
<organism evidence="1">
    <name type="scientific">Oryza brachyantha</name>
    <name type="common">malo sina</name>
    <dbReference type="NCBI Taxonomy" id="4533"/>
    <lineage>
        <taxon>Eukaryota</taxon>
        <taxon>Viridiplantae</taxon>
        <taxon>Streptophyta</taxon>
        <taxon>Embryophyta</taxon>
        <taxon>Tracheophyta</taxon>
        <taxon>Spermatophyta</taxon>
        <taxon>Magnoliopsida</taxon>
        <taxon>Liliopsida</taxon>
        <taxon>Poales</taxon>
        <taxon>Poaceae</taxon>
        <taxon>BOP clade</taxon>
        <taxon>Oryzoideae</taxon>
        <taxon>Oryzeae</taxon>
        <taxon>Oryzinae</taxon>
        <taxon>Oryza</taxon>
    </lineage>
</organism>
<dbReference type="HOGENOM" id="CLU_2712206_0_0_1"/>